<dbReference type="SUPFAM" id="SSF47072">
    <property type="entry name" value="Cysteine alpha-hairpin motif"/>
    <property type="match status" value="1"/>
</dbReference>
<name>A0A835A114_TETSI</name>
<gene>
    <name evidence="1" type="ORF">HHK36_000103</name>
</gene>
<dbReference type="EMBL" id="JABCRI010000001">
    <property type="protein sequence ID" value="KAF8412147.1"/>
    <property type="molecule type" value="Genomic_DNA"/>
</dbReference>
<dbReference type="AlphaFoldDB" id="A0A835A114"/>
<organism evidence="1 2">
    <name type="scientific">Tetracentron sinense</name>
    <name type="common">Spur-leaf</name>
    <dbReference type="NCBI Taxonomy" id="13715"/>
    <lineage>
        <taxon>Eukaryota</taxon>
        <taxon>Viridiplantae</taxon>
        <taxon>Streptophyta</taxon>
        <taxon>Embryophyta</taxon>
        <taxon>Tracheophyta</taxon>
        <taxon>Spermatophyta</taxon>
        <taxon>Magnoliopsida</taxon>
        <taxon>Trochodendrales</taxon>
        <taxon>Trochodendraceae</taxon>
        <taxon>Tetracentron</taxon>
    </lineage>
</organism>
<evidence type="ECO:0000313" key="1">
    <source>
        <dbReference type="EMBL" id="KAF8412147.1"/>
    </source>
</evidence>
<dbReference type="OrthoDB" id="13601at2759"/>
<dbReference type="InterPro" id="IPR009069">
    <property type="entry name" value="Cys_alpha_HP_mot_SF"/>
</dbReference>
<dbReference type="Proteomes" id="UP000655225">
    <property type="component" value="Unassembled WGS sequence"/>
</dbReference>
<sequence>MEEPQPHPVCSQEALDLLNCVAESSFDQEKCLRLLNSLRDCVLNKLCFLLLHTSNGNSNFGPHTSLPIHCLCYNDLSCSTSKSVQPLQCKPLTSMDQIHLGVYILLPSCLLNHGS</sequence>
<comment type="caution">
    <text evidence="1">The sequence shown here is derived from an EMBL/GenBank/DDBJ whole genome shotgun (WGS) entry which is preliminary data.</text>
</comment>
<protein>
    <submittedName>
        <fullName evidence="1">Uncharacterized protein</fullName>
    </submittedName>
</protein>
<proteinExistence type="predicted"/>
<dbReference type="PANTHER" id="PTHR37750:SF1">
    <property type="entry name" value="COX19-LIKE CHCH FAMILY PROTEIN"/>
    <property type="match status" value="1"/>
</dbReference>
<dbReference type="PANTHER" id="PTHR37750">
    <property type="entry name" value="COX19-LIKE CHCH FAMILY PROTEIN"/>
    <property type="match status" value="1"/>
</dbReference>
<reference evidence="1 2" key="1">
    <citation type="submission" date="2020-04" db="EMBL/GenBank/DDBJ databases">
        <title>Plant Genome Project.</title>
        <authorList>
            <person name="Zhang R.-G."/>
        </authorList>
    </citation>
    <scope>NUCLEOTIDE SEQUENCE [LARGE SCALE GENOMIC DNA]</scope>
    <source>
        <strain evidence="1">YNK0</strain>
        <tissue evidence="1">Leaf</tissue>
    </source>
</reference>
<accession>A0A835A114</accession>
<keyword evidence="2" id="KW-1185">Reference proteome</keyword>
<evidence type="ECO:0000313" key="2">
    <source>
        <dbReference type="Proteomes" id="UP000655225"/>
    </source>
</evidence>